<dbReference type="OrthoDB" id="4415963at2"/>
<gene>
    <name evidence="2" type="ORF">DF222_08175</name>
</gene>
<keyword evidence="1" id="KW-0472">Membrane</keyword>
<organism evidence="2 3">
    <name type="scientific">Corynebacterium yudongzhengii</name>
    <dbReference type="NCBI Taxonomy" id="2080740"/>
    <lineage>
        <taxon>Bacteria</taxon>
        <taxon>Bacillati</taxon>
        <taxon>Actinomycetota</taxon>
        <taxon>Actinomycetes</taxon>
        <taxon>Mycobacteriales</taxon>
        <taxon>Corynebacteriaceae</taxon>
        <taxon>Corynebacterium</taxon>
    </lineage>
</organism>
<sequence>MRAVTASRYQLKPRRTFSYIAIIVAFFTVLMGVPWALMLAIPQAQTEREPVVLSSASHDIEIPVTVGGEQLRCASNFEAMLMFGYDCGDVLVESIIHDQVADRERTLRRMMSASSAGFVEADGEVINVGGTLVLFDDLTHRIGILTEIDGGRTMYAQVQDVGASDRFLPITDGVWRALHDEPLPAELAAAVEELGAGSLSESLSESWEFL</sequence>
<keyword evidence="1" id="KW-0812">Transmembrane</keyword>
<feature type="transmembrane region" description="Helical" evidence="1">
    <location>
        <begin position="20"/>
        <end position="41"/>
    </location>
</feature>
<name>A0A2U1T5I8_9CORY</name>
<dbReference type="RefSeq" id="WP_108430642.1">
    <property type="nucleotide sequence ID" value="NZ_CP026947.1"/>
</dbReference>
<proteinExistence type="predicted"/>
<comment type="caution">
    <text evidence="2">The sequence shown here is derived from an EMBL/GenBank/DDBJ whole genome shotgun (WGS) entry which is preliminary data.</text>
</comment>
<evidence type="ECO:0000256" key="1">
    <source>
        <dbReference type="SAM" id="Phobius"/>
    </source>
</evidence>
<dbReference type="EMBL" id="QEEZ01000015">
    <property type="protein sequence ID" value="PWC01261.1"/>
    <property type="molecule type" value="Genomic_DNA"/>
</dbReference>
<dbReference type="Proteomes" id="UP000244989">
    <property type="component" value="Unassembled WGS sequence"/>
</dbReference>
<keyword evidence="1" id="KW-1133">Transmembrane helix</keyword>
<evidence type="ECO:0000313" key="2">
    <source>
        <dbReference type="EMBL" id="PWC01261.1"/>
    </source>
</evidence>
<accession>A0A2U1T5I8</accession>
<evidence type="ECO:0000313" key="3">
    <source>
        <dbReference type="Proteomes" id="UP000244989"/>
    </source>
</evidence>
<keyword evidence="3" id="KW-1185">Reference proteome</keyword>
<dbReference type="AlphaFoldDB" id="A0A2U1T5I8"/>
<reference evidence="3" key="1">
    <citation type="submission" date="2018-04" db="EMBL/GenBank/DDBJ databases">
        <authorList>
            <person name="Liu S."/>
            <person name="Wang Z."/>
            <person name="Li J."/>
        </authorList>
    </citation>
    <scope>NUCLEOTIDE SEQUENCE [LARGE SCALE GENOMIC DNA]</scope>
    <source>
        <strain evidence="3">2189</strain>
    </source>
</reference>
<dbReference type="KEGG" id="cyz:C3B44_00515"/>
<protein>
    <submittedName>
        <fullName evidence="2">Uncharacterized protein</fullName>
    </submittedName>
</protein>